<dbReference type="Pfam" id="PF01739">
    <property type="entry name" value="CheR"/>
    <property type="match status" value="1"/>
</dbReference>
<dbReference type="InterPro" id="IPR029063">
    <property type="entry name" value="SAM-dependent_MTases_sf"/>
</dbReference>
<reference evidence="7 8" key="1">
    <citation type="submission" date="2016-10" db="EMBL/GenBank/DDBJ databases">
        <authorList>
            <person name="de Groot N.N."/>
        </authorList>
    </citation>
    <scope>NUCLEOTIDE SEQUENCE [LARGE SCALE GENOMIC DNA]</scope>
    <source>
        <strain evidence="7 8">DSM 23995</strain>
    </source>
</reference>
<dbReference type="AlphaFoldDB" id="A0A1I2DS17"/>
<dbReference type="STRING" id="930128.SAMN05192532_104254"/>
<dbReference type="Gene3D" id="1.10.155.10">
    <property type="entry name" value="Chemotaxis receptor methyltransferase CheR, N-terminal domain"/>
    <property type="match status" value="1"/>
</dbReference>
<dbReference type="GO" id="GO:0032259">
    <property type="term" value="P:methylation"/>
    <property type="evidence" value="ECO:0007669"/>
    <property type="project" value="UniProtKB-KW"/>
</dbReference>
<evidence type="ECO:0000256" key="4">
    <source>
        <dbReference type="ARBA" id="ARBA00022679"/>
    </source>
</evidence>
<evidence type="ECO:0000256" key="3">
    <source>
        <dbReference type="ARBA" id="ARBA00022603"/>
    </source>
</evidence>
<evidence type="ECO:0000313" key="8">
    <source>
        <dbReference type="Proteomes" id="UP000199516"/>
    </source>
</evidence>
<accession>A0A1I2DS17</accession>
<keyword evidence="3 7" id="KW-0489">Methyltransferase</keyword>
<dbReference type="RefSeq" id="WP_091661602.1">
    <property type="nucleotide sequence ID" value="NZ_FONT01000004.1"/>
</dbReference>
<sequence length="257" mass="30343">MKVDDFQAFKMKVKEKAGVDLSQYKENQMKRRLTSLRDRRGFHTFKDYYTSMERDQALFDEFLERITINVTHFFRNKPQWTVLEKELPLLTAGRSKIKVWSAACSTGEEPYSLAMLLHSIPSINDFHILATDLDEKALDHAKRGKYNKESLKELSPDDKNNFFNKDDGYYNVLHELKQYVTFKQQNLLSDPFDTGFDLIVCRNVMIYFTEDTKKKLYQKFSRSLRTGGLLFVGNTEQIFQPQEYGLQLKHSFFYVKT</sequence>
<name>A0A1I2DS17_9BACI</name>
<dbReference type="InterPro" id="IPR000780">
    <property type="entry name" value="CheR_MeTrfase"/>
</dbReference>
<proteinExistence type="predicted"/>
<evidence type="ECO:0000256" key="5">
    <source>
        <dbReference type="ARBA" id="ARBA00022691"/>
    </source>
</evidence>
<organism evidence="7 8">
    <name type="scientific">Alteribacillus iranensis</name>
    <dbReference type="NCBI Taxonomy" id="930128"/>
    <lineage>
        <taxon>Bacteria</taxon>
        <taxon>Bacillati</taxon>
        <taxon>Bacillota</taxon>
        <taxon>Bacilli</taxon>
        <taxon>Bacillales</taxon>
        <taxon>Bacillaceae</taxon>
        <taxon>Alteribacillus</taxon>
    </lineage>
</organism>
<dbReference type="CDD" id="cd02440">
    <property type="entry name" value="AdoMet_MTases"/>
    <property type="match status" value="1"/>
</dbReference>
<keyword evidence="8" id="KW-1185">Reference proteome</keyword>
<gene>
    <name evidence="7" type="ORF">SAMN05192532_104254</name>
</gene>
<dbReference type="EC" id="2.1.1.80" evidence="2"/>
<evidence type="ECO:0000256" key="1">
    <source>
        <dbReference type="ARBA" id="ARBA00001541"/>
    </source>
</evidence>
<dbReference type="PANTHER" id="PTHR24422">
    <property type="entry name" value="CHEMOTAXIS PROTEIN METHYLTRANSFERASE"/>
    <property type="match status" value="1"/>
</dbReference>
<dbReference type="PANTHER" id="PTHR24422:SF19">
    <property type="entry name" value="CHEMOTAXIS PROTEIN METHYLTRANSFERASE"/>
    <property type="match status" value="1"/>
</dbReference>
<dbReference type="PRINTS" id="PR00996">
    <property type="entry name" value="CHERMTFRASE"/>
</dbReference>
<dbReference type="InterPro" id="IPR022641">
    <property type="entry name" value="CheR_N"/>
</dbReference>
<dbReference type="Pfam" id="PF03705">
    <property type="entry name" value="CheR_N"/>
    <property type="match status" value="1"/>
</dbReference>
<keyword evidence="5" id="KW-0949">S-adenosyl-L-methionine</keyword>
<comment type="catalytic activity">
    <reaction evidence="1">
        <text>L-glutamyl-[protein] + S-adenosyl-L-methionine = [protein]-L-glutamate 5-O-methyl ester + S-adenosyl-L-homocysteine</text>
        <dbReference type="Rhea" id="RHEA:24452"/>
        <dbReference type="Rhea" id="RHEA-COMP:10208"/>
        <dbReference type="Rhea" id="RHEA-COMP:10311"/>
        <dbReference type="ChEBI" id="CHEBI:29973"/>
        <dbReference type="ChEBI" id="CHEBI:57856"/>
        <dbReference type="ChEBI" id="CHEBI:59789"/>
        <dbReference type="ChEBI" id="CHEBI:82795"/>
        <dbReference type="EC" id="2.1.1.80"/>
    </reaction>
</comment>
<dbReference type="PROSITE" id="PS50123">
    <property type="entry name" value="CHER"/>
    <property type="match status" value="1"/>
</dbReference>
<dbReference type="EMBL" id="FONT01000004">
    <property type="protein sequence ID" value="SFE83103.1"/>
    <property type="molecule type" value="Genomic_DNA"/>
</dbReference>
<dbReference type="Proteomes" id="UP000199516">
    <property type="component" value="Unassembled WGS sequence"/>
</dbReference>
<keyword evidence="4 7" id="KW-0808">Transferase</keyword>
<dbReference type="SMART" id="SM00138">
    <property type="entry name" value="MeTrc"/>
    <property type="match status" value="1"/>
</dbReference>
<dbReference type="SUPFAM" id="SSF47757">
    <property type="entry name" value="Chemotaxis receptor methyltransferase CheR, N-terminal domain"/>
    <property type="match status" value="1"/>
</dbReference>
<dbReference type="InterPro" id="IPR050903">
    <property type="entry name" value="Bact_Chemotaxis_MeTrfase"/>
</dbReference>
<evidence type="ECO:0000256" key="2">
    <source>
        <dbReference type="ARBA" id="ARBA00012534"/>
    </source>
</evidence>
<dbReference type="InterPro" id="IPR036804">
    <property type="entry name" value="CheR_N_sf"/>
</dbReference>
<dbReference type="GO" id="GO:0008983">
    <property type="term" value="F:protein-glutamate O-methyltransferase activity"/>
    <property type="evidence" value="ECO:0007669"/>
    <property type="project" value="UniProtKB-EC"/>
</dbReference>
<dbReference type="OrthoDB" id="9816309at2"/>
<evidence type="ECO:0000313" key="7">
    <source>
        <dbReference type="EMBL" id="SFE83103.1"/>
    </source>
</evidence>
<feature type="domain" description="CheR-type methyltransferase" evidence="6">
    <location>
        <begin position="1"/>
        <end position="257"/>
    </location>
</feature>
<evidence type="ECO:0000259" key="6">
    <source>
        <dbReference type="PROSITE" id="PS50123"/>
    </source>
</evidence>
<dbReference type="InterPro" id="IPR022642">
    <property type="entry name" value="CheR_C"/>
</dbReference>
<dbReference type="Gene3D" id="3.40.50.150">
    <property type="entry name" value="Vaccinia Virus protein VP39"/>
    <property type="match status" value="1"/>
</dbReference>
<dbReference type="SUPFAM" id="SSF53335">
    <property type="entry name" value="S-adenosyl-L-methionine-dependent methyltransferases"/>
    <property type="match status" value="1"/>
</dbReference>
<protein>
    <recommendedName>
        <fullName evidence="2">protein-glutamate O-methyltransferase</fullName>
        <ecNumber evidence="2">2.1.1.80</ecNumber>
    </recommendedName>
</protein>